<dbReference type="PANTHER" id="PTHR10039:SF14">
    <property type="entry name" value="NACHT DOMAIN-CONTAINING PROTEIN"/>
    <property type="match status" value="1"/>
</dbReference>
<evidence type="ECO:0000256" key="1">
    <source>
        <dbReference type="ARBA" id="ARBA00022574"/>
    </source>
</evidence>
<dbReference type="PROSITE" id="PS50082">
    <property type="entry name" value="WD_REPEATS_2"/>
    <property type="match status" value="1"/>
</dbReference>
<dbReference type="PANTHER" id="PTHR10039">
    <property type="entry name" value="AMELOGENIN"/>
    <property type="match status" value="1"/>
</dbReference>
<evidence type="ECO:0000313" key="5">
    <source>
        <dbReference type="Proteomes" id="UP000521872"/>
    </source>
</evidence>
<evidence type="ECO:0000256" key="2">
    <source>
        <dbReference type="ARBA" id="ARBA00022737"/>
    </source>
</evidence>
<dbReference type="Pfam" id="PF00400">
    <property type="entry name" value="WD40"/>
    <property type="match status" value="1"/>
</dbReference>
<keyword evidence="1 3" id="KW-0853">WD repeat</keyword>
<dbReference type="InterPro" id="IPR036322">
    <property type="entry name" value="WD40_repeat_dom_sf"/>
</dbReference>
<organism evidence="4 5">
    <name type="scientific">Agrocybe pediades</name>
    <dbReference type="NCBI Taxonomy" id="84607"/>
    <lineage>
        <taxon>Eukaryota</taxon>
        <taxon>Fungi</taxon>
        <taxon>Dikarya</taxon>
        <taxon>Basidiomycota</taxon>
        <taxon>Agaricomycotina</taxon>
        <taxon>Agaricomycetes</taxon>
        <taxon>Agaricomycetidae</taxon>
        <taxon>Agaricales</taxon>
        <taxon>Agaricineae</taxon>
        <taxon>Strophariaceae</taxon>
        <taxon>Agrocybe</taxon>
    </lineage>
</organism>
<dbReference type="Gene3D" id="2.130.10.10">
    <property type="entry name" value="YVTN repeat-like/Quinoprotein amine dehydrogenase"/>
    <property type="match status" value="1"/>
</dbReference>
<dbReference type="EMBL" id="JAACJL010000060">
    <property type="protein sequence ID" value="KAF4609644.1"/>
    <property type="molecule type" value="Genomic_DNA"/>
</dbReference>
<dbReference type="PROSITE" id="PS00678">
    <property type="entry name" value="WD_REPEATS_1"/>
    <property type="match status" value="1"/>
</dbReference>
<accession>A0A8H4VIZ1</accession>
<evidence type="ECO:0000313" key="4">
    <source>
        <dbReference type="EMBL" id="KAF4609644.1"/>
    </source>
</evidence>
<feature type="repeat" description="WD" evidence="3">
    <location>
        <begin position="449"/>
        <end position="483"/>
    </location>
</feature>
<proteinExistence type="predicted"/>
<dbReference type="InterPro" id="IPR015943">
    <property type="entry name" value="WD40/YVTN_repeat-like_dom_sf"/>
</dbReference>
<protein>
    <submittedName>
        <fullName evidence="4">Uncharacterized protein</fullName>
    </submittedName>
</protein>
<evidence type="ECO:0000256" key="3">
    <source>
        <dbReference type="PROSITE-ProRule" id="PRU00221"/>
    </source>
</evidence>
<dbReference type="Proteomes" id="UP000521872">
    <property type="component" value="Unassembled WGS sequence"/>
</dbReference>
<name>A0A8H4VIZ1_9AGAR</name>
<sequence length="553" mass="61962">MVASRPEPVILKNMQAPTFSPSVLRLHDIEQSLIEADIRRYLQEALSTMSPVPSSDVIDQLTRQSGKLFIYAATVARYINPEDKVVNSKTRLDVILGISSSSASLQEQELDKLYTTILSSAFDKDNFEEEELKVAALVLQTIICAIEPMTTSMMSTILAVPREDVVITLSRLQSVLHVHEGPSGLVSVLHMSFPDFLCSKARSHEFYCNIVEHNTNLAHSCFDVMCQELHFNMCDLESSYDFDEDEPDLERKIQANMSATLLYACKYWSDHLTHCDLTSSIHYRLVEFLKFRLLFWMEVLNLSKSITIGSQTLSNILAWFIRKAPEHTFKETEKELYDADLFVKSFSLRACKKSTPHIYISALPFCYKSNSVYQNYWSKTHGLMVVNGTSLTQHQNGPIGVWKLPWVYTVAFSPDGCTFAAGYGSCVDVRDVQSGEIVFSSSLKDTELVSSMVFSPDNCKIATGSENGNIRIWDIQTANSTCGAGPSHGAWQDEPFTWTARTGARSCSFSAHSSLFAHFALTERTLHSKLPSVGRLGPRPPSCFNVVCSCWAM</sequence>
<dbReference type="SMART" id="SM00320">
    <property type="entry name" value="WD40"/>
    <property type="match status" value="2"/>
</dbReference>
<gene>
    <name evidence="4" type="ORF">D9613_011943</name>
</gene>
<dbReference type="InterPro" id="IPR019775">
    <property type="entry name" value="WD40_repeat_CS"/>
</dbReference>
<dbReference type="SUPFAM" id="SSF50978">
    <property type="entry name" value="WD40 repeat-like"/>
    <property type="match status" value="1"/>
</dbReference>
<dbReference type="PROSITE" id="PS50294">
    <property type="entry name" value="WD_REPEATS_REGION"/>
    <property type="match status" value="1"/>
</dbReference>
<comment type="caution">
    <text evidence="4">The sequence shown here is derived from an EMBL/GenBank/DDBJ whole genome shotgun (WGS) entry which is preliminary data.</text>
</comment>
<dbReference type="AlphaFoldDB" id="A0A8H4VIZ1"/>
<keyword evidence="5" id="KW-1185">Reference proteome</keyword>
<keyword evidence="2" id="KW-0677">Repeat</keyword>
<reference evidence="4 5" key="1">
    <citation type="submission" date="2019-12" db="EMBL/GenBank/DDBJ databases">
        <authorList>
            <person name="Floudas D."/>
            <person name="Bentzer J."/>
            <person name="Ahren D."/>
            <person name="Johansson T."/>
            <person name="Persson P."/>
            <person name="Tunlid A."/>
        </authorList>
    </citation>
    <scope>NUCLEOTIDE SEQUENCE [LARGE SCALE GENOMIC DNA]</scope>
    <source>
        <strain evidence="4 5">CBS 102.39</strain>
    </source>
</reference>
<dbReference type="InterPro" id="IPR001680">
    <property type="entry name" value="WD40_rpt"/>
</dbReference>